<evidence type="ECO:0000313" key="3">
    <source>
        <dbReference type="Proteomes" id="UP000203373"/>
    </source>
</evidence>
<keyword evidence="1" id="KW-0472">Membrane</keyword>
<organism evidence="2 3">
    <name type="scientific">Escherichia phage QL01</name>
    <dbReference type="NCBI Taxonomy" id="1673871"/>
    <lineage>
        <taxon>Viruses</taxon>
        <taxon>Duplodnaviria</taxon>
        <taxon>Heunggongvirae</taxon>
        <taxon>Uroviricota</taxon>
        <taxon>Caudoviricetes</taxon>
        <taxon>Pantevenvirales</taxon>
        <taxon>Straboviridae</taxon>
        <taxon>Tevenvirinae</taxon>
        <taxon>Dhakavirus</taxon>
        <taxon>Dhakavirus ql01</taxon>
    </lineage>
</organism>
<gene>
    <name evidence="2" type="ORF">QL01_131</name>
</gene>
<protein>
    <recommendedName>
        <fullName evidence="4">Transmembrane region domain-containing protein</fullName>
    </recommendedName>
</protein>
<reference evidence="3" key="1">
    <citation type="submission" date="2015-06" db="EMBL/GenBank/DDBJ databases">
        <title>Isolation and characterization of a T4-like phage QL01 with wide host range against APEC.</title>
        <authorList>
            <person name="Xu J."/>
            <person name="Chen M."/>
            <person name="Zhang W."/>
        </authorList>
    </citation>
    <scope>NUCLEOTIDE SEQUENCE [LARGE SCALE GENOMIC DNA]</scope>
</reference>
<dbReference type="EMBL" id="KT176190">
    <property type="protein sequence ID" value="AKU42788.1"/>
    <property type="molecule type" value="Genomic_DNA"/>
</dbReference>
<feature type="transmembrane region" description="Helical" evidence="1">
    <location>
        <begin position="20"/>
        <end position="43"/>
    </location>
</feature>
<evidence type="ECO:0008006" key="4">
    <source>
        <dbReference type="Google" id="ProtNLM"/>
    </source>
</evidence>
<proteinExistence type="predicted"/>
<accession>A0A0K1LKH4</accession>
<evidence type="ECO:0000313" key="2">
    <source>
        <dbReference type="EMBL" id="AKU42788.1"/>
    </source>
</evidence>
<feature type="transmembrane region" description="Helical" evidence="1">
    <location>
        <begin position="55"/>
        <end position="73"/>
    </location>
</feature>
<dbReference type="RefSeq" id="YP_009202862.1">
    <property type="nucleotide sequence ID" value="NC_028847.1"/>
</dbReference>
<dbReference type="KEGG" id="vg:26629850"/>
<dbReference type="Proteomes" id="UP000203373">
    <property type="component" value="Segment"/>
</dbReference>
<keyword evidence="1" id="KW-0812">Transmembrane</keyword>
<sequence>MHKPSKTDPGYALADYDIAISLFLGIATSMTAGIIGFLVGGIINGMPRHPFEDMSLAWIWVPALIGFFIPWVFDIAQTNKINKPRKKRYALAMANYNEYVKQTKRNDLETFIKECKS</sequence>
<keyword evidence="1" id="KW-1133">Transmembrane helix</keyword>
<dbReference type="GeneID" id="26629850"/>
<name>A0A0K1LKH4_9CAUD</name>
<evidence type="ECO:0000256" key="1">
    <source>
        <dbReference type="SAM" id="Phobius"/>
    </source>
</evidence>
<keyword evidence="3" id="KW-1185">Reference proteome</keyword>